<reference evidence="1 3" key="1">
    <citation type="submission" date="2016-10" db="EMBL/GenBank/DDBJ databases">
        <title>Draft genome sequences of four alkaliphilic bacteria belonging to the Anaerobacillus genus.</title>
        <authorList>
            <person name="Bassil N.M."/>
            <person name="Lloyd J.R."/>
        </authorList>
    </citation>
    <scope>NUCLEOTIDE SEQUENCE [LARGE SCALE GENOMIC DNA]</scope>
    <source>
        <strain evidence="1 3">NB2006</strain>
    </source>
</reference>
<accession>A0A1S2LQP2</accession>
<protein>
    <submittedName>
        <fullName evidence="1">Uncharacterized protein</fullName>
    </submittedName>
</protein>
<dbReference type="Gene3D" id="3.40.47.10">
    <property type="match status" value="1"/>
</dbReference>
<dbReference type="RefSeq" id="WP_071317487.1">
    <property type="nucleotide sequence ID" value="NZ_CP063356.2"/>
</dbReference>
<reference evidence="2 3" key="2">
    <citation type="journal article" date="2017" name="Genome Announc.">
        <title>Draft Genome Sequences of Four Alkaliphilic Bacteria Belonging to the Anaerobacillus Genus.</title>
        <authorList>
            <person name="Bassil N.M."/>
            <person name="Lloyd J.R."/>
        </authorList>
    </citation>
    <scope>NUCLEOTIDE SEQUENCE [LARGE SCALE GENOMIC DNA]</scope>
    <source>
        <strain evidence="2 3">NB2006</strain>
    </source>
</reference>
<evidence type="ECO:0000313" key="3">
    <source>
        <dbReference type="Proteomes" id="UP000180175"/>
    </source>
</evidence>
<evidence type="ECO:0000313" key="1">
    <source>
        <dbReference type="EMBL" id="OIJ14706.1"/>
    </source>
</evidence>
<dbReference type="GO" id="GO:0016746">
    <property type="term" value="F:acyltransferase activity"/>
    <property type="evidence" value="ECO:0007669"/>
    <property type="project" value="InterPro"/>
</dbReference>
<dbReference type="EMBL" id="LQXD01000111">
    <property type="protein sequence ID" value="OIJ14706.1"/>
    <property type="molecule type" value="Genomic_DNA"/>
</dbReference>
<dbReference type="KEGG" id="aia:AWH56_022450"/>
<dbReference type="Proteomes" id="UP000180175">
    <property type="component" value="Chromosome"/>
</dbReference>
<reference evidence="2" key="4">
    <citation type="submission" date="2020-10" db="EMBL/GenBank/DDBJ databases">
        <authorList>
            <person name="Bassil N.M."/>
            <person name="Lloyd J.R."/>
        </authorList>
    </citation>
    <scope>NUCLEOTIDE SEQUENCE</scope>
    <source>
        <strain evidence="2">NB2006</strain>
    </source>
</reference>
<dbReference type="AlphaFoldDB" id="A0A1S2LQP2"/>
<organism evidence="1 3">
    <name type="scientific">Anaerobacillus isosaccharinicus</name>
    <dbReference type="NCBI Taxonomy" id="1532552"/>
    <lineage>
        <taxon>Bacteria</taxon>
        <taxon>Bacillati</taxon>
        <taxon>Bacillota</taxon>
        <taxon>Bacilli</taxon>
        <taxon>Bacillales</taxon>
        <taxon>Bacillaceae</taxon>
        <taxon>Anaerobacillus</taxon>
    </lineage>
</organism>
<name>A0A1S2LQP2_9BACI</name>
<evidence type="ECO:0000313" key="2">
    <source>
        <dbReference type="EMBL" id="QOY35415.1"/>
    </source>
</evidence>
<proteinExistence type="predicted"/>
<dbReference type="EMBL" id="CP063356">
    <property type="protein sequence ID" value="QOY35415.1"/>
    <property type="molecule type" value="Genomic_DNA"/>
</dbReference>
<dbReference type="OrthoDB" id="6113844at2"/>
<gene>
    <name evidence="2" type="ORF">AWH56_022450</name>
    <name evidence="1" type="ORF">AWH56_12840</name>
</gene>
<keyword evidence="3" id="KW-1185">Reference proteome</keyword>
<sequence>MDLCYNEIAHMLCKQLEIEEKEFVSFFDLLYENYSKTFTRLTGSVLMEDRGRQLASLNADLFKLTDCANPNIDFAGGIILANDQTVELLQFPNKEKIKVSGVKYVSVEGSPEKLAKIVGVQENIFPHLRTAFLEAQSQANIDVVEEYNKQNLLLEIYTCYPPVPIAFLLATGIITNVRDLPAFLERYEMTVTGGMNLARAPWNNPVLNGLIDMYGKLKVNSVTYGLVHGNGGIGEIQGIALLEKIRKD</sequence>
<dbReference type="InterPro" id="IPR016039">
    <property type="entry name" value="Thiolase-like"/>
</dbReference>
<reference evidence="2 3" key="3">
    <citation type="journal article" date="2019" name="Int. J. Syst. Evol. Microbiol.">
        <title>Anaerobacillus isosaccharinicus sp. nov., an alkaliphilic bacterium which degrades isosaccharinic acid.</title>
        <authorList>
            <person name="Bassil N.M."/>
            <person name="Lloyd J.R."/>
        </authorList>
    </citation>
    <scope>NUCLEOTIDE SEQUENCE [LARGE SCALE GENOMIC DNA]</scope>
    <source>
        <strain evidence="2 3">NB2006</strain>
    </source>
</reference>